<dbReference type="NCBIfam" id="TIGR01126">
    <property type="entry name" value="pdi_dom"/>
    <property type="match status" value="3"/>
</dbReference>
<dbReference type="GO" id="GO:0006457">
    <property type="term" value="P:protein folding"/>
    <property type="evidence" value="ECO:0007669"/>
    <property type="project" value="TreeGrafter"/>
</dbReference>
<gene>
    <name evidence="15" type="ORF">LARSCL_LOCUS4207</name>
</gene>
<proteinExistence type="inferred from homology"/>
<dbReference type="PANTHER" id="PTHR18929:SF210">
    <property type="entry name" value="PROTEIN DISULFIDE-ISOMERASE A4"/>
    <property type="match status" value="1"/>
</dbReference>
<keyword evidence="8 11" id="KW-1015">Disulfide bond</keyword>
<organism evidence="15 16">
    <name type="scientific">Larinioides sclopetarius</name>
    <dbReference type="NCBI Taxonomy" id="280406"/>
    <lineage>
        <taxon>Eukaryota</taxon>
        <taxon>Metazoa</taxon>
        <taxon>Ecdysozoa</taxon>
        <taxon>Arthropoda</taxon>
        <taxon>Chelicerata</taxon>
        <taxon>Arachnida</taxon>
        <taxon>Araneae</taxon>
        <taxon>Araneomorphae</taxon>
        <taxon>Entelegynae</taxon>
        <taxon>Araneoidea</taxon>
        <taxon>Araneidae</taxon>
        <taxon>Larinioides</taxon>
    </lineage>
</organism>
<dbReference type="CDD" id="cd02995">
    <property type="entry name" value="PDI_a_PDI_a'_C"/>
    <property type="match status" value="1"/>
</dbReference>
<dbReference type="GO" id="GO:0005788">
    <property type="term" value="C:endoplasmic reticulum lumen"/>
    <property type="evidence" value="ECO:0007669"/>
    <property type="project" value="UniProtKB-SubCell"/>
</dbReference>
<feature type="domain" description="Thioredoxin" evidence="14">
    <location>
        <begin position="148"/>
        <end position="308"/>
    </location>
</feature>
<comment type="caution">
    <text evidence="15">The sequence shown here is derived from an EMBL/GenBank/DDBJ whole genome shotgun (WGS) entry which is preliminary data.</text>
</comment>
<comment type="similarity">
    <text evidence="3 12">Belongs to the protein disulfide isomerase family.</text>
</comment>
<evidence type="ECO:0000313" key="16">
    <source>
        <dbReference type="Proteomes" id="UP001497382"/>
    </source>
</evidence>
<feature type="domain" description="Thioredoxin" evidence="14">
    <location>
        <begin position="488"/>
        <end position="614"/>
    </location>
</feature>
<dbReference type="Pfam" id="PF13848">
    <property type="entry name" value="Thioredoxin_6"/>
    <property type="match status" value="1"/>
</dbReference>
<dbReference type="PROSITE" id="PS00194">
    <property type="entry name" value="THIOREDOXIN_1"/>
    <property type="match status" value="3"/>
</dbReference>
<feature type="domain" description="Thioredoxin" evidence="14">
    <location>
        <begin position="15"/>
        <end position="146"/>
    </location>
</feature>
<name>A0AAV1ZAN3_9ARAC</name>
<dbReference type="PROSITE" id="PS51352">
    <property type="entry name" value="THIOREDOXIN_2"/>
    <property type="match status" value="3"/>
</dbReference>
<evidence type="ECO:0000256" key="5">
    <source>
        <dbReference type="ARBA" id="ARBA00022729"/>
    </source>
</evidence>
<dbReference type="InterPro" id="IPR036249">
    <property type="entry name" value="Thioredoxin-like_sf"/>
</dbReference>
<evidence type="ECO:0000313" key="15">
    <source>
        <dbReference type="EMBL" id="CAL1268512.1"/>
    </source>
</evidence>
<feature type="signal peptide" evidence="13">
    <location>
        <begin position="1"/>
        <end position="22"/>
    </location>
</feature>
<dbReference type="Gene3D" id="3.40.30.10">
    <property type="entry name" value="Glutaredoxin"/>
    <property type="match status" value="5"/>
</dbReference>
<dbReference type="AlphaFoldDB" id="A0AAV1ZAN3"/>
<evidence type="ECO:0000256" key="11">
    <source>
        <dbReference type="PIRSR" id="PIRSR605792-51"/>
    </source>
</evidence>
<keyword evidence="10 11" id="KW-0676">Redox-active center</keyword>
<feature type="disulfide bond" description="Redox-active" evidence="11">
    <location>
        <begin position="186"/>
        <end position="189"/>
    </location>
</feature>
<dbReference type="GO" id="GO:0003756">
    <property type="term" value="F:protein disulfide isomerase activity"/>
    <property type="evidence" value="ECO:0007669"/>
    <property type="project" value="UniProtKB-EC"/>
</dbReference>
<sequence>MDYIYIFSFLICYLILPQKTISEDEIPVIEGDGGVIKTAVEDDVLVLTKDNFDIQVMSKDIILVEFYAPWCGHCKSLAPEYAKAAKILKEEENPIFLAKVDATIETELASRYEVTGYPTLYIFKKGEKVEYDGPRTAMGIVEYMKERADPNWKPPPSVVIELTKENFHETVKNSDIILVEFYAPWCGHCKRLAPEYERAAKVLKDLPTPITLAKVNGIDQKELAEEYGARGWPTLFIFRKGRKYSYEGPRDEIGIINYMKEQAKPPSEESDSYKHLKNAIGKIDTTVVGFFDSDADDFYRNFVEAANSLRGKFTFLHSFKKDARKPFGYQKPTIVLLLPELFATDFEPKKYDLDNVEASPAEIIDFVQKFSLPLVGERSRKSQWKYNDKFPLVVVYYDVDFSFDHRVQTQLIRKEVAKVAKDYKGKVTFTISNENEYEDELQTLNLDDSGEDVNVGFFDAKNVKYRMEPVEDFSEDELRTFVEDVLAGVIPKHIRSQPLPKDNKGPVLTVVGKTFDELVTKSKKDVFLEFYAPWCGHCKKLEPIYKKLGKAFADNDDVVIAKIDATSNDYPSDFQVNGFPTLYYVRASDKLNLLTYEGERNLKEMTKFIDEQLSKSKAKDEL</sequence>
<evidence type="ECO:0000256" key="2">
    <source>
        <dbReference type="ARBA" id="ARBA00004319"/>
    </source>
</evidence>
<keyword evidence="5 13" id="KW-0732">Signal</keyword>
<evidence type="ECO:0000256" key="4">
    <source>
        <dbReference type="ARBA" id="ARBA00012723"/>
    </source>
</evidence>
<evidence type="ECO:0000256" key="9">
    <source>
        <dbReference type="ARBA" id="ARBA00023235"/>
    </source>
</evidence>
<evidence type="ECO:0000256" key="3">
    <source>
        <dbReference type="ARBA" id="ARBA00006347"/>
    </source>
</evidence>
<dbReference type="Proteomes" id="UP001497382">
    <property type="component" value="Unassembled WGS sequence"/>
</dbReference>
<dbReference type="InterPro" id="IPR005792">
    <property type="entry name" value="Prot_disulphide_isomerase"/>
</dbReference>
<dbReference type="NCBIfam" id="TIGR01130">
    <property type="entry name" value="ER_PDI_fam"/>
    <property type="match status" value="1"/>
</dbReference>
<dbReference type="EMBL" id="CAXIEN010000034">
    <property type="protein sequence ID" value="CAL1268512.1"/>
    <property type="molecule type" value="Genomic_DNA"/>
</dbReference>
<reference evidence="15 16" key="1">
    <citation type="submission" date="2024-04" db="EMBL/GenBank/DDBJ databases">
        <authorList>
            <person name="Rising A."/>
            <person name="Reimegard J."/>
            <person name="Sonavane S."/>
            <person name="Akerstrom W."/>
            <person name="Nylinder S."/>
            <person name="Hedman E."/>
            <person name="Kallberg Y."/>
        </authorList>
    </citation>
    <scope>NUCLEOTIDE SEQUENCE [LARGE SCALE GENOMIC DNA]</scope>
</reference>
<keyword evidence="16" id="KW-1185">Reference proteome</keyword>
<dbReference type="CDD" id="cd02961">
    <property type="entry name" value="PDI_a_family"/>
    <property type="match status" value="2"/>
</dbReference>
<evidence type="ECO:0000256" key="1">
    <source>
        <dbReference type="ARBA" id="ARBA00001182"/>
    </source>
</evidence>
<dbReference type="GO" id="GO:0034976">
    <property type="term" value="P:response to endoplasmic reticulum stress"/>
    <property type="evidence" value="ECO:0007669"/>
    <property type="project" value="TreeGrafter"/>
</dbReference>
<dbReference type="PANTHER" id="PTHR18929">
    <property type="entry name" value="PROTEIN DISULFIDE ISOMERASE"/>
    <property type="match status" value="1"/>
</dbReference>
<dbReference type="GO" id="GO:0009986">
    <property type="term" value="C:cell surface"/>
    <property type="evidence" value="ECO:0007669"/>
    <property type="project" value="TreeGrafter"/>
</dbReference>
<dbReference type="InterPro" id="IPR005788">
    <property type="entry name" value="PDI_thioredoxin-like_dom"/>
</dbReference>
<keyword evidence="7" id="KW-0256">Endoplasmic reticulum</keyword>
<dbReference type="FunFam" id="3.40.30.10:FF:000017">
    <property type="entry name" value="Protein disulfide-isomerase A4"/>
    <property type="match status" value="1"/>
</dbReference>
<accession>A0AAV1ZAN3</accession>
<dbReference type="EC" id="5.3.4.1" evidence="4 13"/>
<evidence type="ECO:0000256" key="6">
    <source>
        <dbReference type="ARBA" id="ARBA00022737"/>
    </source>
</evidence>
<dbReference type="InterPro" id="IPR013766">
    <property type="entry name" value="Thioredoxin_domain"/>
</dbReference>
<evidence type="ECO:0000256" key="13">
    <source>
        <dbReference type="RuleBase" id="RU361130"/>
    </source>
</evidence>
<dbReference type="InterPro" id="IPR017937">
    <property type="entry name" value="Thioredoxin_CS"/>
</dbReference>
<dbReference type="SUPFAM" id="SSF52833">
    <property type="entry name" value="Thioredoxin-like"/>
    <property type="match status" value="5"/>
</dbReference>
<comment type="catalytic activity">
    <reaction evidence="1 13">
        <text>Catalyzes the rearrangement of -S-S- bonds in proteins.</text>
        <dbReference type="EC" id="5.3.4.1"/>
    </reaction>
</comment>
<feature type="chain" id="PRO_5043100751" description="Protein disulfide-isomerase" evidence="13">
    <location>
        <begin position="23"/>
        <end position="622"/>
    </location>
</feature>
<keyword evidence="9 13" id="KW-0413">Isomerase</keyword>
<evidence type="ECO:0000259" key="14">
    <source>
        <dbReference type="PROSITE" id="PS51352"/>
    </source>
</evidence>
<dbReference type="PRINTS" id="PR00421">
    <property type="entry name" value="THIOREDOXIN"/>
</dbReference>
<comment type="subcellular location">
    <subcellularLocation>
        <location evidence="2">Endoplasmic reticulum lumen</location>
    </subcellularLocation>
</comment>
<evidence type="ECO:0000256" key="8">
    <source>
        <dbReference type="ARBA" id="ARBA00023157"/>
    </source>
</evidence>
<evidence type="ECO:0000256" key="12">
    <source>
        <dbReference type="RuleBase" id="RU004208"/>
    </source>
</evidence>
<dbReference type="FunFam" id="3.40.30.10:FF:000107">
    <property type="entry name" value="Protein disulfide-isomerase 5-2"/>
    <property type="match status" value="1"/>
</dbReference>
<keyword evidence="6" id="KW-0677">Repeat</keyword>
<protein>
    <recommendedName>
        <fullName evidence="4 13">Protein disulfide-isomerase</fullName>
        <ecNumber evidence="4 13">5.3.4.1</ecNumber>
    </recommendedName>
</protein>
<dbReference type="Pfam" id="PF00085">
    <property type="entry name" value="Thioredoxin"/>
    <property type="match status" value="3"/>
</dbReference>
<feature type="disulfide bond" description="Redox-active" evidence="11">
    <location>
        <begin position="535"/>
        <end position="538"/>
    </location>
</feature>
<dbReference type="FunFam" id="3.40.30.10:FF:000027">
    <property type="entry name" value="protein disulfide-isomerase A2"/>
    <property type="match status" value="1"/>
</dbReference>
<evidence type="ECO:0000256" key="7">
    <source>
        <dbReference type="ARBA" id="ARBA00022824"/>
    </source>
</evidence>
<evidence type="ECO:0000256" key="10">
    <source>
        <dbReference type="ARBA" id="ARBA00023284"/>
    </source>
</evidence>